<dbReference type="InterPro" id="IPR012337">
    <property type="entry name" value="RNaseH-like_sf"/>
</dbReference>
<dbReference type="Gene3D" id="3.30.420.10">
    <property type="entry name" value="Ribonuclease H-like superfamily/Ribonuclease H"/>
    <property type="match status" value="1"/>
</dbReference>
<evidence type="ECO:0000256" key="2">
    <source>
        <dbReference type="SAM" id="MobiDB-lite"/>
    </source>
</evidence>
<evidence type="ECO:0000259" key="3">
    <source>
        <dbReference type="Pfam" id="PF17921"/>
    </source>
</evidence>
<dbReference type="InterPro" id="IPR041588">
    <property type="entry name" value="Integrase_H2C2"/>
</dbReference>
<sequence>MEGILEAVLTSQANLQAAVVELCRATGRPKERMPKEVLTKLTADDDVETYIALFERAATREKWPRTEWANNLMPFLTGEAQKACRDLSAADAVDYDKVKTVILAQYGLSLPAKAQRVHDWSYDPALPVRAQVMGLVRHTRSWLEEAEGPPLVDRVVIDRCVRSLPIDTKREGHLARECPDRDEPMPTAGSTDSKGLPCHHLTTCWAHEGAPAPKFPVKIAGKDTEALLDSGSMVSLVQPQFASAPWGDEVAVSCIHGDTRKYPTSKINVITPGGRFTLQVGVVEQLPVPVLFGRDSPLFSRYWPAEARNPRRRTRKQPVKRERPAAARPAWAVVSPDGSPAASSEDEGGAVHNQTTATDPERAAEVQPLEDIQSDEVFSQFPEVEGEEEPRSGQFGSAQLRDPNLTQAWRDVQVIEGQRQAGVSQLSFPHFMIKDKLLYRVTKKNSEIHEQLIVPKNYVSKVLYLAHSHLLGAHLGREKTYDRVLGRFYWPGVKRAVEEYCRHCAECQLNSPKVTYRNPLVPLPIIETPFSRIGMDIVGPLPKSSRGHRYILVILDYATRYPEAIPL</sequence>
<reference evidence="4" key="3">
    <citation type="submission" date="2025-09" db="UniProtKB">
        <authorList>
            <consortium name="Ensembl"/>
        </authorList>
    </citation>
    <scope>IDENTIFICATION</scope>
</reference>
<dbReference type="Ensembl" id="ENSGACT00000036049.1">
    <property type="protein sequence ID" value="ENSGACP00000044020.1"/>
    <property type="gene ID" value="ENSGACG00000023036.1"/>
</dbReference>
<dbReference type="Gene3D" id="1.10.340.70">
    <property type="match status" value="1"/>
</dbReference>
<dbReference type="AlphaFoldDB" id="A0AAQ4PYU8"/>
<protein>
    <recommendedName>
        <fullName evidence="1">Gypsy retrotransposon integrase-like protein 1</fullName>
    </recommendedName>
</protein>
<organism evidence="4 5">
    <name type="scientific">Gasterosteus aculeatus aculeatus</name>
    <name type="common">three-spined stickleback</name>
    <dbReference type="NCBI Taxonomy" id="481459"/>
    <lineage>
        <taxon>Eukaryota</taxon>
        <taxon>Metazoa</taxon>
        <taxon>Chordata</taxon>
        <taxon>Craniata</taxon>
        <taxon>Vertebrata</taxon>
        <taxon>Euteleostomi</taxon>
        <taxon>Actinopterygii</taxon>
        <taxon>Neopterygii</taxon>
        <taxon>Teleostei</taxon>
        <taxon>Neoteleostei</taxon>
        <taxon>Acanthomorphata</taxon>
        <taxon>Eupercaria</taxon>
        <taxon>Perciformes</taxon>
        <taxon>Cottioidei</taxon>
        <taxon>Gasterosteales</taxon>
        <taxon>Gasterosteidae</taxon>
        <taxon>Gasterosteus</taxon>
    </lineage>
</organism>
<dbReference type="GO" id="GO:0003676">
    <property type="term" value="F:nucleic acid binding"/>
    <property type="evidence" value="ECO:0007669"/>
    <property type="project" value="InterPro"/>
</dbReference>
<accession>A0AAQ4PYU8</accession>
<dbReference type="SUPFAM" id="SSF53098">
    <property type="entry name" value="Ribonuclease H-like"/>
    <property type="match status" value="1"/>
</dbReference>
<dbReference type="Pfam" id="PF17921">
    <property type="entry name" value="Integrase_H2C2"/>
    <property type="match status" value="1"/>
</dbReference>
<dbReference type="PANTHER" id="PTHR46888:SF15">
    <property type="entry name" value="ZINC FINGER AND SCAN DOMAIN-CONTAINING PROTEIN 12-LIKE"/>
    <property type="match status" value="1"/>
</dbReference>
<dbReference type="SUPFAM" id="SSF50630">
    <property type="entry name" value="Acid proteases"/>
    <property type="match status" value="1"/>
</dbReference>
<dbReference type="Gene3D" id="2.40.70.10">
    <property type="entry name" value="Acid Proteases"/>
    <property type="match status" value="1"/>
</dbReference>
<dbReference type="GeneTree" id="ENSGT01050000244855"/>
<evidence type="ECO:0000256" key="1">
    <source>
        <dbReference type="ARBA" id="ARBA00039658"/>
    </source>
</evidence>
<evidence type="ECO:0000313" key="5">
    <source>
        <dbReference type="Proteomes" id="UP000007635"/>
    </source>
</evidence>
<feature type="domain" description="Integrase zinc-binding" evidence="3">
    <location>
        <begin position="454"/>
        <end position="512"/>
    </location>
</feature>
<dbReference type="Proteomes" id="UP000007635">
    <property type="component" value="Unassembled WGS sequence"/>
</dbReference>
<reference evidence="4 5" key="1">
    <citation type="journal article" date="2021" name="G3 (Bethesda)">
        <title>Improved contiguity of the threespine stickleback genome using long-read sequencing.</title>
        <authorList>
            <person name="Nath S."/>
            <person name="Shaw D.E."/>
            <person name="White M.A."/>
        </authorList>
    </citation>
    <scope>NUCLEOTIDE SEQUENCE [LARGE SCALE GENOMIC DNA]</scope>
    <source>
        <strain evidence="4 5">Lake Benthic</strain>
    </source>
</reference>
<dbReference type="PANTHER" id="PTHR46888">
    <property type="entry name" value="ZINC KNUCKLE DOMAINCONTAINING PROTEIN-RELATED"/>
    <property type="match status" value="1"/>
</dbReference>
<feature type="region of interest" description="Disordered" evidence="2">
    <location>
        <begin position="381"/>
        <end position="402"/>
    </location>
</feature>
<dbReference type="FunFam" id="1.10.340.70:FF:000001">
    <property type="entry name" value="Retrovirus-related Pol polyprotein from transposon gypsy-like Protein"/>
    <property type="match status" value="1"/>
</dbReference>
<keyword evidence="5" id="KW-1185">Reference proteome</keyword>
<dbReference type="InterPro" id="IPR021109">
    <property type="entry name" value="Peptidase_aspartic_dom_sf"/>
</dbReference>
<dbReference type="InterPro" id="IPR036397">
    <property type="entry name" value="RNaseH_sf"/>
</dbReference>
<reference evidence="4" key="2">
    <citation type="submission" date="2025-08" db="UniProtKB">
        <authorList>
            <consortium name="Ensembl"/>
        </authorList>
    </citation>
    <scope>IDENTIFICATION</scope>
</reference>
<name>A0AAQ4PYU8_GASAC</name>
<evidence type="ECO:0000313" key="4">
    <source>
        <dbReference type="Ensembl" id="ENSGACP00000044020.1"/>
    </source>
</evidence>
<proteinExistence type="predicted"/>
<feature type="region of interest" description="Disordered" evidence="2">
    <location>
        <begin position="308"/>
        <end position="364"/>
    </location>
</feature>